<evidence type="ECO:0000259" key="7">
    <source>
        <dbReference type="SMART" id="SM00382"/>
    </source>
</evidence>
<dbReference type="Gene3D" id="1.10.8.60">
    <property type="match status" value="1"/>
</dbReference>
<organism evidence="8 9">
    <name type="scientific">Coccomyxa viridis</name>
    <dbReference type="NCBI Taxonomy" id="1274662"/>
    <lineage>
        <taxon>Eukaryota</taxon>
        <taxon>Viridiplantae</taxon>
        <taxon>Chlorophyta</taxon>
        <taxon>core chlorophytes</taxon>
        <taxon>Trebouxiophyceae</taxon>
        <taxon>Trebouxiophyceae incertae sedis</taxon>
        <taxon>Coccomyxaceae</taxon>
        <taxon>Coccomyxa</taxon>
    </lineage>
</organism>
<dbReference type="Gene3D" id="3.40.50.300">
    <property type="entry name" value="P-loop containing nucleotide triphosphate hydrolases"/>
    <property type="match status" value="1"/>
</dbReference>
<evidence type="ECO:0000256" key="6">
    <source>
        <dbReference type="SAM" id="Phobius"/>
    </source>
</evidence>
<reference evidence="8 9" key="1">
    <citation type="submission" date="2024-06" db="EMBL/GenBank/DDBJ databases">
        <authorList>
            <person name="Kraege A."/>
            <person name="Thomma B."/>
        </authorList>
    </citation>
    <scope>NUCLEOTIDE SEQUENCE [LARGE SCALE GENOMIC DNA]</scope>
</reference>
<dbReference type="InterPro" id="IPR037219">
    <property type="entry name" value="Peptidase_M41-like"/>
</dbReference>
<comment type="caution">
    <text evidence="8">The sequence shown here is derived from an EMBL/GenBank/DDBJ whole genome shotgun (WGS) entry which is preliminary data.</text>
</comment>
<keyword evidence="6" id="KW-0812">Transmembrane</keyword>
<dbReference type="PANTHER" id="PTHR23076:SF111">
    <property type="entry name" value="INACTIVE ATP-DEPENDENT ZINC METALLOPROTEASE FTSHI 1, CHLOROPLASTIC-RELATED"/>
    <property type="match status" value="1"/>
</dbReference>
<evidence type="ECO:0000313" key="8">
    <source>
        <dbReference type="EMBL" id="CAL5219935.1"/>
    </source>
</evidence>
<sequence>MLSVGPELTQSKHAFSPRLCWVSEATERCFLQHKRQKQLRRGITHAQSKQLNQEGFPVLPAPPQPDDRFTRKDLRRIKTQGPRLEDVTQTRTAEMKKEDGTTREYEYKWVPKEVITSSGQYVTKEPDWQHLPQMPYMEFYNGLRERNWTSPHYREHSEPWKIEIYEDSGRLLAPSWSGFRATVARPDGSVRWVNMPVAGAETYTHDFMAGGGKGGLWKAQRVPAEPWHMGQYGYNQVFEQLFQLYEQQVPKRAERDMDRDMWFNPAKYEYRCPGEQLVDVTFKCTPDQPSLRLFYDHLYGYAYAAFAFGFLFVSLALGIFRPRKQMPNDPVQAIEFAQSKGQARRDGRTGITFADVAGCDEAVRELKFVVEYLKDPAMYRSIGGKPPKGILLEGDPGTGKTLVAKAVAGEAGVPFYQMAGSEFVEAIVGVGAARVRDLFKRARVQEGPCIIFVDEIDALATKRAQAGEKTNEEREQTLNQLLSEMDGFTVDQGVVFVAATNRIDLLDPAILRAGRFDEKVRIARPSTEGRFDILKVHTRKLKLDPDVTDDVLRQVARDLPGLSGAELANVLNEAALETVRRRGDQVSRADIYNGMDRILQGLRRPGMPKTFQMSQSFAIHEVGKALVATVMRQDRERQGLKPRLERVERVSMVPRGRDWTRTIFLRGADEDYTMSTKGRMLERLHVILGGRAAEEVMLEEGPTTYSLGDLRDATKLAQKIVQTYGMTDMGITMHAPKQHAIGFMKRAFEVNVDNIDRDLFGRNVKGAMYQPVDETLDKYKKAAYEIVWEAYVDNLDLLLSYQDALEAGHKELLEKEVIFGDDLERILRENPPVEITEESSNGSNGASDNGSNGAATERVPVGAEGSAR</sequence>
<comment type="similarity">
    <text evidence="1">In the C-terminal section; belongs to the peptidase M41 family.</text>
</comment>
<dbReference type="Pfam" id="PF01434">
    <property type="entry name" value="Peptidase_M41"/>
    <property type="match status" value="1"/>
</dbReference>
<dbReference type="PANTHER" id="PTHR23076">
    <property type="entry name" value="METALLOPROTEASE M41 FTSH"/>
    <property type="match status" value="1"/>
</dbReference>
<keyword evidence="4" id="KW-0378">Hydrolase</keyword>
<feature type="region of interest" description="Disordered" evidence="5">
    <location>
        <begin position="829"/>
        <end position="868"/>
    </location>
</feature>
<feature type="compositionally biased region" description="Low complexity" evidence="5">
    <location>
        <begin position="839"/>
        <end position="855"/>
    </location>
</feature>
<dbReference type="Gene3D" id="1.20.58.760">
    <property type="entry name" value="Peptidase M41"/>
    <property type="match status" value="1"/>
</dbReference>
<dbReference type="SUPFAM" id="SSF52540">
    <property type="entry name" value="P-loop containing nucleoside triphosphate hydrolases"/>
    <property type="match status" value="1"/>
</dbReference>
<accession>A0ABP1FIZ5</accession>
<feature type="transmembrane region" description="Helical" evidence="6">
    <location>
        <begin position="298"/>
        <end position="320"/>
    </location>
</feature>
<evidence type="ECO:0000256" key="2">
    <source>
        <dbReference type="ARBA" id="ARBA00010550"/>
    </source>
</evidence>
<dbReference type="CDD" id="cd19501">
    <property type="entry name" value="RecA-like_FtsH"/>
    <property type="match status" value="1"/>
</dbReference>
<dbReference type="InterPro" id="IPR003959">
    <property type="entry name" value="ATPase_AAA_core"/>
</dbReference>
<dbReference type="InterPro" id="IPR041569">
    <property type="entry name" value="AAA_lid_3"/>
</dbReference>
<proteinExistence type="inferred from homology"/>
<dbReference type="InterPro" id="IPR000642">
    <property type="entry name" value="Peptidase_M41"/>
</dbReference>
<dbReference type="Pfam" id="PF17862">
    <property type="entry name" value="AAA_lid_3"/>
    <property type="match status" value="1"/>
</dbReference>
<feature type="domain" description="AAA+ ATPase" evidence="7">
    <location>
        <begin position="386"/>
        <end position="526"/>
    </location>
</feature>
<evidence type="ECO:0000256" key="3">
    <source>
        <dbReference type="ARBA" id="ARBA00022670"/>
    </source>
</evidence>
<gene>
    <name evidence="8" type="primary">g1867</name>
    <name evidence="8" type="ORF">VP750_LOCUS1594</name>
</gene>
<keyword evidence="6" id="KW-1133">Transmembrane helix</keyword>
<dbReference type="InterPro" id="IPR003593">
    <property type="entry name" value="AAA+_ATPase"/>
</dbReference>
<evidence type="ECO:0000256" key="5">
    <source>
        <dbReference type="SAM" id="MobiDB-lite"/>
    </source>
</evidence>
<keyword evidence="6" id="KW-0472">Membrane</keyword>
<protein>
    <submittedName>
        <fullName evidence="8">G1867 protein</fullName>
    </submittedName>
</protein>
<comment type="similarity">
    <text evidence="2">In the N-terminal section; belongs to the AAA ATPase family.</text>
</comment>
<dbReference type="Pfam" id="PF00004">
    <property type="entry name" value="AAA"/>
    <property type="match status" value="1"/>
</dbReference>
<dbReference type="SMART" id="SM00382">
    <property type="entry name" value="AAA"/>
    <property type="match status" value="1"/>
</dbReference>
<evidence type="ECO:0000313" key="9">
    <source>
        <dbReference type="Proteomes" id="UP001497392"/>
    </source>
</evidence>
<keyword evidence="9" id="KW-1185">Reference proteome</keyword>
<name>A0ABP1FIZ5_9CHLO</name>
<dbReference type="SUPFAM" id="SSF140990">
    <property type="entry name" value="FtsH protease domain-like"/>
    <property type="match status" value="1"/>
</dbReference>
<keyword evidence="3" id="KW-0645">Protease</keyword>
<dbReference type="EMBL" id="CAXHTA020000002">
    <property type="protein sequence ID" value="CAL5219935.1"/>
    <property type="molecule type" value="Genomic_DNA"/>
</dbReference>
<evidence type="ECO:0000256" key="4">
    <source>
        <dbReference type="ARBA" id="ARBA00022801"/>
    </source>
</evidence>
<evidence type="ECO:0000256" key="1">
    <source>
        <dbReference type="ARBA" id="ARBA00010044"/>
    </source>
</evidence>
<dbReference type="InterPro" id="IPR027417">
    <property type="entry name" value="P-loop_NTPase"/>
</dbReference>
<dbReference type="Proteomes" id="UP001497392">
    <property type="component" value="Unassembled WGS sequence"/>
</dbReference>